<accession>A0A8H9IKI9</accession>
<dbReference type="FunFam" id="3.40.1180.10:FF:000001">
    <property type="entry name" value="(2E,6E)-farnesyl-diphosphate-specific ditrans,polycis-undecaprenyl-diphosphate synthase"/>
    <property type="match status" value="1"/>
</dbReference>
<dbReference type="InterPro" id="IPR036424">
    <property type="entry name" value="UPP_synth-like_sf"/>
</dbReference>
<dbReference type="PANTHER" id="PTHR10291:SF0">
    <property type="entry name" value="DEHYDRODOLICHYL DIPHOSPHATE SYNTHASE 2"/>
    <property type="match status" value="1"/>
</dbReference>
<dbReference type="GO" id="GO:0008834">
    <property type="term" value="F:ditrans,polycis-undecaprenyl-diphosphate synthase [(2E,6E)-farnesyl-diphosphate specific] activity"/>
    <property type="evidence" value="ECO:0007669"/>
    <property type="project" value="TreeGrafter"/>
</dbReference>
<dbReference type="AlphaFoldDB" id="A0A8H9IKI9"/>
<keyword evidence="4" id="KW-1185">Reference proteome</keyword>
<dbReference type="HAMAP" id="MF_01139">
    <property type="entry name" value="ISPT"/>
    <property type="match status" value="1"/>
</dbReference>
<dbReference type="Gene3D" id="3.40.1180.10">
    <property type="entry name" value="Decaprenyl diphosphate synthase-like"/>
    <property type="match status" value="1"/>
</dbReference>
<keyword evidence="1 2" id="KW-0808">Transferase</keyword>
<dbReference type="NCBIfam" id="TIGR00055">
    <property type="entry name" value="uppS"/>
    <property type="match status" value="1"/>
</dbReference>
<feature type="binding site" evidence="2">
    <location>
        <begin position="26"/>
        <end position="29"/>
    </location>
    <ligand>
        <name>substrate</name>
    </ligand>
</feature>
<dbReference type="GO" id="GO:0016094">
    <property type="term" value="P:polyprenol biosynthetic process"/>
    <property type="evidence" value="ECO:0007669"/>
    <property type="project" value="TreeGrafter"/>
</dbReference>
<dbReference type="SUPFAM" id="SSF64005">
    <property type="entry name" value="Undecaprenyl diphosphate synthase"/>
    <property type="match status" value="1"/>
</dbReference>
<feature type="binding site" evidence="2">
    <location>
        <position position="30"/>
    </location>
    <ligand>
        <name>substrate</name>
    </ligand>
</feature>
<dbReference type="EMBL" id="BMZN01000001">
    <property type="protein sequence ID" value="GHC36156.1"/>
    <property type="molecule type" value="Genomic_DNA"/>
</dbReference>
<feature type="binding site" evidence="2">
    <location>
        <position position="42"/>
    </location>
    <ligand>
        <name>substrate</name>
    </ligand>
</feature>
<feature type="binding site" evidence="2">
    <location>
        <begin position="199"/>
        <end position="201"/>
    </location>
    <ligand>
        <name>substrate</name>
    </ligand>
</feature>
<comment type="similarity">
    <text evidence="2">Belongs to the UPP synthase family.</text>
</comment>
<dbReference type="InterPro" id="IPR018520">
    <property type="entry name" value="UPP_synth-like_CS"/>
</dbReference>
<comment type="function">
    <text evidence="2">Catalyzes the condensation of isopentenyl diphosphate (IPP) with allylic pyrophosphates generating different type of terpenoids.</text>
</comment>
<dbReference type="Pfam" id="PF01255">
    <property type="entry name" value="Prenyltransf"/>
    <property type="match status" value="1"/>
</dbReference>
<dbReference type="Proteomes" id="UP000608923">
    <property type="component" value="Unassembled WGS sequence"/>
</dbReference>
<dbReference type="InterPro" id="IPR001441">
    <property type="entry name" value="UPP_synth-like"/>
</dbReference>
<feature type="active site" evidence="2">
    <location>
        <position position="25"/>
    </location>
</feature>
<feature type="binding site" evidence="2">
    <location>
        <position position="38"/>
    </location>
    <ligand>
        <name>substrate</name>
    </ligand>
</feature>
<dbReference type="PROSITE" id="PS01066">
    <property type="entry name" value="UPP_SYNTHASE"/>
    <property type="match status" value="1"/>
</dbReference>
<proteinExistence type="inferred from homology"/>
<feature type="binding site" evidence="2">
    <location>
        <position position="76"/>
    </location>
    <ligand>
        <name>substrate</name>
    </ligand>
</feature>
<gene>
    <name evidence="3" type="primary">uppS</name>
    <name evidence="3" type="ORF">GCM10010096_01610</name>
</gene>
<organism evidence="3 4">
    <name type="scientific">Alcaligenes pakistanensis</name>
    <dbReference type="NCBI Taxonomy" id="1482717"/>
    <lineage>
        <taxon>Bacteria</taxon>
        <taxon>Pseudomonadati</taxon>
        <taxon>Pseudomonadota</taxon>
        <taxon>Betaproteobacteria</taxon>
        <taxon>Burkholderiales</taxon>
        <taxon>Alcaligenaceae</taxon>
        <taxon>Alcaligenes</taxon>
    </lineage>
</organism>
<comment type="cofactor">
    <cofactor evidence="2">
        <name>Mg(2+)</name>
        <dbReference type="ChEBI" id="CHEBI:18420"/>
    </cofactor>
    <text evidence="2">Binds 2 magnesium ions per subunit.</text>
</comment>
<comment type="caution">
    <text evidence="3">The sequence shown here is derived from an EMBL/GenBank/DDBJ whole genome shotgun (WGS) entry which is preliminary data.</text>
</comment>
<evidence type="ECO:0000313" key="4">
    <source>
        <dbReference type="Proteomes" id="UP000608923"/>
    </source>
</evidence>
<comment type="subunit">
    <text evidence="2">Homodimer.</text>
</comment>
<keyword evidence="2" id="KW-0479">Metal-binding</keyword>
<reference evidence="4" key="1">
    <citation type="journal article" date="2019" name="Int. J. Syst. Evol. Microbiol.">
        <title>The Global Catalogue of Microorganisms (GCM) 10K type strain sequencing project: providing services to taxonomists for standard genome sequencing and annotation.</title>
        <authorList>
            <consortium name="The Broad Institute Genomics Platform"/>
            <consortium name="The Broad Institute Genome Sequencing Center for Infectious Disease"/>
            <person name="Wu L."/>
            <person name="Ma J."/>
        </authorList>
    </citation>
    <scope>NUCLEOTIDE SEQUENCE [LARGE SCALE GENOMIC DNA]</scope>
    <source>
        <strain evidence="4">KCTC 42083</strain>
    </source>
</reference>
<feature type="active site" description="Proton acceptor" evidence="2">
    <location>
        <position position="73"/>
    </location>
</feature>
<evidence type="ECO:0000256" key="2">
    <source>
        <dbReference type="HAMAP-Rule" id="MF_01139"/>
    </source>
</evidence>
<sequence>MISFSSTQTIPEHGQVPGHLAIVMDGNGRWATRRLLPRTAGHLRGVQTVRRIVESCGELGVRYLTLFAFSSENWRRPPEEVSLLMGLFVKMLQKEVATLKKNGVRLHIIGELSAFSEELRELIADAQEKTRDNDTLHLTIAANYGGRWDILQATQKALAAHPHLVDHPEQLDEAMFSPYLAMSYAPEPDLFIRTGGERRISNFLIWQMAYTELYFTDVYWPDFDRAQLEQAFEWYRGRERRFGRTSAQVQGSPAP</sequence>
<feature type="binding site" evidence="2">
    <location>
        <position position="193"/>
    </location>
    <ligand>
        <name>substrate</name>
    </ligand>
</feature>
<protein>
    <recommendedName>
        <fullName evidence="2">Isoprenyl transferase</fullName>
        <ecNumber evidence="2">2.5.1.-</ecNumber>
    </recommendedName>
</protein>
<feature type="binding site" evidence="2">
    <location>
        <position position="212"/>
    </location>
    <ligand>
        <name>Mg(2+)</name>
        <dbReference type="ChEBI" id="CHEBI:18420"/>
    </ligand>
</feature>
<dbReference type="CDD" id="cd00475">
    <property type="entry name" value="Cis_IPPS"/>
    <property type="match status" value="1"/>
</dbReference>
<feature type="binding site" evidence="2">
    <location>
        <position position="25"/>
    </location>
    <ligand>
        <name>Mg(2+)</name>
        <dbReference type="ChEBI" id="CHEBI:18420"/>
    </ligand>
</feature>
<dbReference type="EC" id="2.5.1.-" evidence="2"/>
<keyword evidence="2" id="KW-0460">Magnesium</keyword>
<evidence type="ECO:0000313" key="3">
    <source>
        <dbReference type="EMBL" id="GHC36156.1"/>
    </source>
</evidence>
<dbReference type="GO" id="GO:0000287">
    <property type="term" value="F:magnesium ion binding"/>
    <property type="evidence" value="ECO:0007669"/>
    <property type="project" value="UniProtKB-UniRule"/>
</dbReference>
<dbReference type="GO" id="GO:0005829">
    <property type="term" value="C:cytosol"/>
    <property type="evidence" value="ECO:0007669"/>
    <property type="project" value="TreeGrafter"/>
</dbReference>
<feature type="binding site" evidence="2">
    <location>
        <position position="74"/>
    </location>
    <ligand>
        <name>substrate</name>
    </ligand>
</feature>
<feature type="binding site" evidence="2">
    <location>
        <begin position="70"/>
        <end position="72"/>
    </location>
    <ligand>
        <name>substrate</name>
    </ligand>
</feature>
<dbReference type="PANTHER" id="PTHR10291">
    <property type="entry name" value="DEHYDRODOLICHYL DIPHOSPHATE SYNTHASE FAMILY MEMBER"/>
    <property type="match status" value="1"/>
</dbReference>
<evidence type="ECO:0000256" key="1">
    <source>
        <dbReference type="ARBA" id="ARBA00022679"/>
    </source>
</evidence>
<name>A0A8H9IKI9_9BURK</name>